<keyword evidence="3 6" id="KW-0238">DNA-binding</keyword>
<dbReference type="PRINTS" id="PR00036">
    <property type="entry name" value="HTHLACI"/>
</dbReference>
<dbReference type="Proteomes" id="UP001341444">
    <property type="component" value="Unassembled WGS sequence"/>
</dbReference>
<comment type="caution">
    <text evidence="6">The sequence shown here is derived from an EMBL/GenBank/DDBJ whole genome shotgun (WGS) entry which is preliminary data.</text>
</comment>
<dbReference type="SUPFAM" id="SSF53822">
    <property type="entry name" value="Periplasmic binding protein-like I"/>
    <property type="match status" value="1"/>
</dbReference>
<dbReference type="InterPro" id="IPR028082">
    <property type="entry name" value="Peripla_BP_I"/>
</dbReference>
<keyword evidence="1" id="KW-0678">Repressor</keyword>
<protein>
    <submittedName>
        <fullName evidence="6">LacI family DNA-binding transcriptional regulator</fullName>
    </submittedName>
</protein>
<sequence>MASTIRDVAQLAGVSVATVSRVINKMGGVRPETERRIEDAMEELQYIPNVLARSVASKKTKLIGMIVPDIENPFFAAVYSGADKIVREFGYTTLLGGSNDTVDREEGLLQTMMEHQASGILLTAAFSRTKWIDRIGNRVPICLVDRDIEGIECDRVLIDNRRGAYDATKLFIQKGHRKIAIITGPLESTPGRERFEGYKSCLEDYGIKIIPDYIQIGDFRENSGYQLGRHLLQLNDPPTAILSSNNLMTLGLLEIIHTSSFKLGVDLGLIGFDDLPIATLMSPNLTVISRPMNEMGECAANMLIQRIHSPTKPKQTVIMTPHLIVRGSESINF</sequence>
<name>A0ABU6MIQ9_9BACI</name>
<evidence type="ECO:0000313" key="6">
    <source>
        <dbReference type="EMBL" id="MED1204194.1"/>
    </source>
</evidence>
<proteinExistence type="predicted"/>
<feature type="domain" description="HTH lacI-type" evidence="5">
    <location>
        <begin position="3"/>
        <end position="57"/>
    </location>
</feature>
<organism evidence="6 7">
    <name type="scientific">Heyndrickxia acidicola</name>
    <dbReference type="NCBI Taxonomy" id="209389"/>
    <lineage>
        <taxon>Bacteria</taxon>
        <taxon>Bacillati</taxon>
        <taxon>Bacillota</taxon>
        <taxon>Bacilli</taxon>
        <taxon>Bacillales</taxon>
        <taxon>Bacillaceae</taxon>
        <taxon>Heyndrickxia</taxon>
    </lineage>
</organism>
<keyword evidence="4" id="KW-0804">Transcription</keyword>
<dbReference type="GO" id="GO:0003677">
    <property type="term" value="F:DNA binding"/>
    <property type="evidence" value="ECO:0007669"/>
    <property type="project" value="UniProtKB-KW"/>
</dbReference>
<dbReference type="InterPro" id="IPR046335">
    <property type="entry name" value="LacI/GalR-like_sensor"/>
</dbReference>
<dbReference type="PANTHER" id="PTHR30146:SF148">
    <property type="entry name" value="HTH-TYPE TRANSCRIPTIONAL REPRESSOR PURR-RELATED"/>
    <property type="match status" value="1"/>
</dbReference>
<dbReference type="Gene3D" id="1.10.260.40">
    <property type="entry name" value="lambda repressor-like DNA-binding domains"/>
    <property type="match status" value="1"/>
</dbReference>
<reference evidence="6 7" key="1">
    <citation type="submission" date="2023-03" db="EMBL/GenBank/DDBJ databases">
        <title>Bacillus Genome Sequencing.</title>
        <authorList>
            <person name="Dunlap C."/>
        </authorList>
    </citation>
    <scope>NUCLEOTIDE SEQUENCE [LARGE SCALE GENOMIC DNA]</scope>
    <source>
        <strain evidence="6 7">B-23453</strain>
    </source>
</reference>
<evidence type="ECO:0000256" key="4">
    <source>
        <dbReference type="ARBA" id="ARBA00023163"/>
    </source>
</evidence>
<dbReference type="PROSITE" id="PS50932">
    <property type="entry name" value="HTH_LACI_2"/>
    <property type="match status" value="1"/>
</dbReference>
<evidence type="ECO:0000256" key="3">
    <source>
        <dbReference type="ARBA" id="ARBA00023125"/>
    </source>
</evidence>
<dbReference type="CDD" id="cd06267">
    <property type="entry name" value="PBP1_LacI_sugar_binding-like"/>
    <property type="match status" value="1"/>
</dbReference>
<keyword evidence="7" id="KW-1185">Reference proteome</keyword>
<dbReference type="InterPro" id="IPR000843">
    <property type="entry name" value="HTH_LacI"/>
</dbReference>
<evidence type="ECO:0000259" key="5">
    <source>
        <dbReference type="PROSITE" id="PS50932"/>
    </source>
</evidence>
<evidence type="ECO:0000256" key="1">
    <source>
        <dbReference type="ARBA" id="ARBA00022491"/>
    </source>
</evidence>
<dbReference type="PANTHER" id="PTHR30146">
    <property type="entry name" value="LACI-RELATED TRANSCRIPTIONAL REPRESSOR"/>
    <property type="match status" value="1"/>
</dbReference>
<dbReference type="InterPro" id="IPR010982">
    <property type="entry name" value="Lambda_DNA-bd_dom_sf"/>
</dbReference>
<dbReference type="CDD" id="cd01392">
    <property type="entry name" value="HTH_LacI"/>
    <property type="match status" value="1"/>
</dbReference>
<dbReference type="Pfam" id="PF13377">
    <property type="entry name" value="Peripla_BP_3"/>
    <property type="match status" value="1"/>
</dbReference>
<evidence type="ECO:0000313" key="7">
    <source>
        <dbReference type="Proteomes" id="UP001341444"/>
    </source>
</evidence>
<dbReference type="Gene3D" id="3.40.50.2300">
    <property type="match status" value="2"/>
</dbReference>
<dbReference type="SMART" id="SM00354">
    <property type="entry name" value="HTH_LACI"/>
    <property type="match status" value="1"/>
</dbReference>
<keyword evidence="2" id="KW-0805">Transcription regulation</keyword>
<accession>A0ABU6MIQ9</accession>
<dbReference type="EMBL" id="JARMAB010000020">
    <property type="protein sequence ID" value="MED1204194.1"/>
    <property type="molecule type" value="Genomic_DNA"/>
</dbReference>
<dbReference type="RefSeq" id="WP_198160180.1">
    <property type="nucleotide sequence ID" value="NZ_JARMAB010000020.1"/>
</dbReference>
<gene>
    <name evidence="6" type="ORF">P4T90_14190</name>
</gene>
<dbReference type="SUPFAM" id="SSF47413">
    <property type="entry name" value="lambda repressor-like DNA-binding domains"/>
    <property type="match status" value="1"/>
</dbReference>
<dbReference type="PROSITE" id="PS00356">
    <property type="entry name" value="HTH_LACI_1"/>
    <property type="match status" value="1"/>
</dbReference>
<dbReference type="Pfam" id="PF00356">
    <property type="entry name" value="LacI"/>
    <property type="match status" value="1"/>
</dbReference>
<evidence type="ECO:0000256" key="2">
    <source>
        <dbReference type="ARBA" id="ARBA00023015"/>
    </source>
</evidence>